<evidence type="ECO:0000313" key="2">
    <source>
        <dbReference type="Proteomes" id="UP001140949"/>
    </source>
</evidence>
<organism evidence="1 2">
    <name type="scientific">Iris pallida</name>
    <name type="common">Sweet iris</name>
    <dbReference type="NCBI Taxonomy" id="29817"/>
    <lineage>
        <taxon>Eukaryota</taxon>
        <taxon>Viridiplantae</taxon>
        <taxon>Streptophyta</taxon>
        <taxon>Embryophyta</taxon>
        <taxon>Tracheophyta</taxon>
        <taxon>Spermatophyta</taxon>
        <taxon>Magnoliopsida</taxon>
        <taxon>Liliopsida</taxon>
        <taxon>Asparagales</taxon>
        <taxon>Iridaceae</taxon>
        <taxon>Iridoideae</taxon>
        <taxon>Irideae</taxon>
        <taxon>Iris</taxon>
    </lineage>
</organism>
<gene>
    <name evidence="1" type="ORF">M6B38_176005</name>
</gene>
<name>A0AAX6EQW0_IRIPA</name>
<evidence type="ECO:0000313" key="1">
    <source>
        <dbReference type="EMBL" id="KAJ6806328.1"/>
    </source>
</evidence>
<reference evidence="1" key="1">
    <citation type="journal article" date="2023" name="GigaByte">
        <title>Genome assembly of the bearded iris, Iris pallida Lam.</title>
        <authorList>
            <person name="Bruccoleri R.E."/>
            <person name="Oakeley E.J."/>
            <person name="Faust A.M.E."/>
            <person name="Altorfer M."/>
            <person name="Dessus-Babus S."/>
            <person name="Burckhardt D."/>
            <person name="Oertli M."/>
            <person name="Naumann U."/>
            <person name="Petersen F."/>
            <person name="Wong J."/>
        </authorList>
    </citation>
    <scope>NUCLEOTIDE SEQUENCE</scope>
    <source>
        <strain evidence="1">GSM-AAB239-AS_SAM_17_03QT</strain>
    </source>
</reference>
<dbReference type="EMBL" id="JANAVB010034619">
    <property type="protein sequence ID" value="KAJ6806328.1"/>
    <property type="molecule type" value="Genomic_DNA"/>
</dbReference>
<sequence length="93" mass="10206">MGSTLMHSSANYVVAHQLFIYLNQLRVFLPDFSKFPVGGTYSSYGASPIGSFEMNCISWSARPISPFGVAKVPVELIYISIRAMNKLLFGGIP</sequence>
<keyword evidence="2" id="KW-1185">Reference proteome</keyword>
<proteinExistence type="predicted"/>
<dbReference type="AlphaFoldDB" id="A0AAX6EQW0"/>
<accession>A0AAX6EQW0</accession>
<protein>
    <submittedName>
        <fullName evidence="1">Uncharacterized protein</fullName>
    </submittedName>
</protein>
<dbReference type="Proteomes" id="UP001140949">
    <property type="component" value="Unassembled WGS sequence"/>
</dbReference>
<comment type="caution">
    <text evidence="1">The sequence shown here is derived from an EMBL/GenBank/DDBJ whole genome shotgun (WGS) entry which is preliminary data.</text>
</comment>
<reference evidence="1" key="2">
    <citation type="submission" date="2023-04" db="EMBL/GenBank/DDBJ databases">
        <authorList>
            <person name="Bruccoleri R.E."/>
            <person name="Oakeley E.J."/>
            <person name="Faust A.-M."/>
            <person name="Dessus-Babus S."/>
            <person name="Altorfer M."/>
            <person name="Burckhardt D."/>
            <person name="Oertli M."/>
            <person name="Naumann U."/>
            <person name="Petersen F."/>
            <person name="Wong J."/>
        </authorList>
    </citation>
    <scope>NUCLEOTIDE SEQUENCE</scope>
    <source>
        <strain evidence="1">GSM-AAB239-AS_SAM_17_03QT</strain>
        <tissue evidence="1">Leaf</tissue>
    </source>
</reference>